<organism evidence="2 3">
    <name type="scientific">Rhizobium leguminosarum bv. viciae</name>
    <dbReference type="NCBI Taxonomy" id="387"/>
    <lineage>
        <taxon>Bacteria</taxon>
        <taxon>Pseudomonadati</taxon>
        <taxon>Pseudomonadota</taxon>
        <taxon>Alphaproteobacteria</taxon>
        <taxon>Hyphomicrobiales</taxon>
        <taxon>Rhizobiaceae</taxon>
        <taxon>Rhizobium/Agrobacterium group</taxon>
        <taxon>Rhizobium</taxon>
    </lineage>
</organism>
<dbReference type="InterPro" id="IPR008878">
    <property type="entry name" value="Transposase_IS66_Orf2"/>
</dbReference>
<evidence type="ECO:0000313" key="3">
    <source>
        <dbReference type="Proteomes" id="UP000291866"/>
    </source>
</evidence>
<reference evidence="2 3" key="1">
    <citation type="submission" date="2019-02" db="EMBL/GenBank/DDBJ databases">
        <title>The competitiveness to form nodules shapes the capacities of Rhizobium leguminosarum sv viciae communities to promote symbiosis with specific hosts.</title>
        <authorList>
            <person name="Boivin S."/>
            <person name="Lepetit M."/>
        </authorList>
    </citation>
    <scope>NUCLEOTIDE SEQUENCE [LARGE SCALE GENOMIC DNA]</scope>
    <source>
        <strain evidence="2 3">SPF4F3</strain>
    </source>
</reference>
<protein>
    <recommendedName>
        <fullName evidence="4">Transposase</fullName>
    </recommendedName>
</protein>
<gene>
    <name evidence="2" type="ORF">E0H31_29255</name>
</gene>
<evidence type="ECO:0000256" key="1">
    <source>
        <dbReference type="SAM" id="MobiDB-lite"/>
    </source>
</evidence>
<evidence type="ECO:0008006" key="4">
    <source>
        <dbReference type="Google" id="ProtNLM"/>
    </source>
</evidence>
<dbReference type="EMBL" id="SJLU01000019">
    <property type="protein sequence ID" value="TBX87596.1"/>
    <property type="molecule type" value="Genomic_DNA"/>
</dbReference>
<dbReference type="AlphaFoldDB" id="A0A8G2IWN7"/>
<feature type="region of interest" description="Disordered" evidence="1">
    <location>
        <begin position="58"/>
        <end position="78"/>
    </location>
</feature>
<name>A0A8G2IWN7_RHILV</name>
<comment type="caution">
    <text evidence="2">The sequence shown here is derived from an EMBL/GenBank/DDBJ whole genome shotgun (WGS) entry which is preliminary data.</text>
</comment>
<proteinExistence type="predicted"/>
<evidence type="ECO:0000313" key="2">
    <source>
        <dbReference type="EMBL" id="TBX87596.1"/>
    </source>
</evidence>
<dbReference type="Pfam" id="PF05717">
    <property type="entry name" value="TnpB_IS66"/>
    <property type="match status" value="1"/>
</dbReference>
<accession>A0A8G2IWN7</accession>
<dbReference type="Proteomes" id="UP000291866">
    <property type="component" value="Unassembled WGS sequence"/>
</dbReference>
<sequence>MFVDERDHRLKGRSSSAIVFVFRSRKADRLKLFYWDGSCLVKASRRWVTPQLMPRKRFRSPVRRHGDHVRRSPRRHRR</sequence>